<dbReference type="RefSeq" id="WP_210188143.1">
    <property type="nucleotide sequence ID" value="NZ_CP015625.1"/>
</dbReference>
<gene>
    <name evidence="1" type="ORF">BBC0122_022020</name>
</gene>
<name>A0A1U9MK23_9HYPH</name>
<dbReference type="EMBL" id="CP015625">
    <property type="protein sequence ID" value="AQT48275.1"/>
    <property type="molecule type" value="Genomic_DNA"/>
</dbReference>
<reference evidence="1 2" key="1">
    <citation type="submission" date="2016-11" db="EMBL/GenBank/DDBJ databases">
        <title>Comparative genomics of Bartonella apis.</title>
        <authorList>
            <person name="Engel P."/>
        </authorList>
    </citation>
    <scope>NUCLEOTIDE SEQUENCE [LARGE SCALE GENOMIC DNA]</scope>
    <source>
        <strain evidence="1 2">BBC0122</strain>
    </source>
</reference>
<dbReference type="AlphaFoldDB" id="A0A1U9MK23"/>
<accession>A0A1U9MK23</accession>
<keyword evidence="2" id="KW-1185">Reference proteome</keyword>
<evidence type="ECO:0000313" key="2">
    <source>
        <dbReference type="Proteomes" id="UP000189632"/>
    </source>
</evidence>
<evidence type="ECO:0000313" key="1">
    <source>
        <dbReference type="EMBL" id="AQT48275.1"/>
    </source>
</evidence>
<sequence>MNMIKPVAIFDAGIGSYAIVDLLHRKQPQRDIIYFADRANFPYGKKTAGELTDIMKLTFKRLMRYDPSAIIIASNAPSIMVFDDVKECCPVPLYGVFPPLEEAERKSRSGHVAIMGVASMVASPMGRAFVKKHSKRPENVALVNASSMVELVESGTFLFDPVKTQAEVDRFMADLLGQYPAVDTCTLSSTHLPWLKSFFEKAAPQCCFLDPAESVIAKLGKSEEGSGFIQGLVTESAGYGVQDFKNMLGKLGITIPLDIIPANESQTFSK</sequence>
<organism evidence="1 2">
    <name type="scientific">Bartonella choladocola</name>
    <dbReference type="NCBI Taxonomy" id="2750995"/>
    <lineage>
        <taxon>Bacteria</taxon>
        <taxon>Pseudomonadati</taxon>
        <taxon>Pseudomonadota</taxon>
        <taxon>Alphaproteobacteria</taxon>
        <taxon>Hyphomicrobiales</taxon>
        <taxon>Bartonellaceae</taxon>
        <taxon>Bartonella</taxon>
    </lineage>
</organism>
<proteinExistence type="predicted"/>
<dbReference type="InterPro" id="IPR001920">
    <property type="entry name" value="Asp/Glu_race"/>
</dbReference>
<dbReference type="EC" id="5.1.1.3" evidence="1"/>
<dbReference type="STRING" id="1686310.BBC0244_020610"/>
<dbReference type="Proteomes" id="UP000189632">
    <property type="component" value="Chromosome"/>
</dbReference>
<dbReference type="SUPFAM" id="SSF53681">
    <property type="entry name" value="Aspartate/glutamate racemase"/>
    <property type="match status" value="2"/>
</dbReference>
<dbReference type="KEGG" id="bapi:BBC0122_022020"/>
<dbReference type="Gene3D" id="3.40.50.1860">
    <property type="match status" value="2"/>
</dbReference>
<dbReference type="GO" id="GO:0008881">
    <property type="term" value="F:glutamate racemase activity"/>
    <property type="evidence" value="ECO:0007669"/>
    <property type="project" value="UniProtKB-EC"/>
</dbReference>
<keyword evidence="1" id="KW-0413">Isomerase</keyword>
<protein>
    <submittedName>
        <fullName evidence="1">Glutamate racemase</fullName>
        <ecNumber evidence="1">5.1.1.3</ecNumber>
    </submittedName>
</protein>